<keyword evidence="4" id="KW-1185">Reference proteome</keyword>
<organism evidence="3 4">
    <name type="scientific">Parelaphostrongylus tenuis</name>
    <name type="common">Meningeal worm</name>
    <dbReference type="NCBI Taxonomy" id="148309"/>
    <lineage>
        <taxon>Eukaryota</taxon>
        <taxon>Metazoa</taxon>
        <taxon>Ecdysozoa</taxon>
        <taxon>Nematoda</taxon>
        <taxon>Chromadorea</taxon>
        <taxon>Rhabditida</taxon>
        <taxon>Rhabditina</taxon>
        <taxon>Rhabditomorpha</taxon>
        <taxon>Strongyloidea</taxon>
        <taxon>Metastrongylidae</taxon>
        <taxon>Parelaphostrongylus</taxon>
    </lineage>
</organism>
<dbReference type="AlphaFoldDB" id="A0AAD5QGH9"/>
<dbReference type="EMBL" id="JAHQIW010000257">
    <property type="protein sequence ID" value="KAJ1347034.1"/>
    <property type="molecule type" value="Genomic_DNA"/>
</dbReference>
<gene>
    <name evidence="2" type="ORF">KIN20_001974</name>
    <name evidence="3" type="ORF">KIN20_001975</name>
</gene>
<feature type="region of interest" description="Disordered" evidence="1">
    <location>
        <begin position="68"/>
        <end position="91"/>
    </location>
</feature>
<dbReference type="EMBL" id="JAHQIW010000257">
    <property type="protein sequence ID" value="KAJ1347035.1"/>
    <property type="molecule type" value="Genomic_DNA"/>
</dbReference>
<evidence type="ECO:0000313" key="4">
    <source>
        <dbReference type="Proteomes" id="UP001196413"/>
    </source>
</evidence>
<proteinExistence type="predicted"/>
<name>A0AAD5QGH9_PARTN</name>
<reference evidence="3" key="1">
    <citation type="submission" date="2021-06" db="EMBL/GenBank/DDBJ databases">
        <title>Parelaphostrongylus tenuis whole genome reference sequence.</title>
        <authorList>
            <person name="Garwood T.J."/>
            <person name="Larsen P.A."/>
            <person name="Fountain-Jones N.M."/>
            <person name="Garbe J.R."/>
            <person name="Macchietto M.G."/>
            <person name="Kania S.A."/>
            <person name="Gerhold R.W."/>
            <person name="Richards J.E."/>
            <person name="Wolf T.M."/>
        </authorList>
    </citation>
    <scope>NUCLEOTIDE SEQUENCE</scope>
    <source>
        <strain evidence="3">MNPRO001-30</strain>
        <tissue evidence="3">Meninges</tissue>
    </source>
</reference>
<accession>A0AAD5QGH9</accession>
<sequence length="91" mass="10429">MITLLLCEYEVERDARTSSRTSTVQRFKVLCPGKQRFFIVEFRTVNTNFKDQLCFVRPREVDREAAIETTEENTEAHRSGLGVAGSFAVQP</sequence>
<protein>
    <submittedName>
        <fullName evidence="3">Uncharacterized protein</fullName>
    </submittedName>
</protein>
<evidence type="ECO:0000313" key="2">
    <source>
        <dbReference type="EMBL" id="KAJ1347034.1"/>
    </source>
</evidence>
<dbReference type="Proteomes" id="UP001196413">
    <property type="component" value="Unassembled WGS sequence"/>
</dbReference>
<comment type="caution">
    <text evidence="3">The sequence shown here is derived from an EMBL/GenBank/DDBJ whole genome shotgun (WGS) entry which is preliminary data.</text>
</comment>
<evidence type="ECO:0000313" key="3">
    <source>
        <dbReference type="EMBL" id="KAJ1347035.1"/>
    </source>
</evidence>
<evidence type="ECO:0000256" key="1">
    <source>
        <dbReference type="SAM" id="MobiDB-lite"/>
    </source>
</evidence>